<evidence type="ECO:0000256" key="5">
    <source>
        <dbReference type="ARBA" id="ARBA00023172"/>
    </source>
</evidence>
<proteinExistence type="inferred from homology"/>
<keyword evidence="5" id="KW-0233">DNA recombination</keyword>
<dbReference type="InterPro" id="IPR002559">
    <property type="entry name" value="Transposase_11"/>
</dbReference>
<comment type="function">
    <text evidence="1">Involved in the transposition of the insertion sequence IS5.</text>
</comment>
<dbReference type="PANTHER" id="PTHR35604">
    <property type="entry name" value="TRANSPOSASE INSH FOR INSERTION SEQUENCE ELEMENT IS5A-RELATED"/>
    <property type="match status" value="1"/>
</dbReference>
<sequence>AYPLASMLRIHAMQLFYNLSDPAMEDALYEIDSMRRFADLDLTRNLPDETTILKFRHLLEKHGLARKIFQCINDELQQQGLILQQGTLVDASILSAPSSTKNSSGKRDPEMHQTKKGNQWHFGMKIHIGADDLSGTVHSLETTPANVHDVTVADQLLHGEEERVWGDAGYQGIHKRDEHKDRKVDWFIAKRPGQRKQWDKDDPREKVEQQKSSIRALVEHPFRYVKQVFGYSKARYKGLKKNTDRIYMLLAFANLMITEKHRPA</sequence>
<dbReference type="EMBL" id="JBANFI010000029">
    <property type="protein sequence ID" value="MFK7161886.1"/>
    <property type="molecule type" value="Genomic_DNA"/>
</dbReference>
<evidence type="ECO:0000256" key="4">
    <source>
        <dbReference type="ARBA" id="ARBA00023125"/>
    </source>
</evidence>
<comment type="similarity">
    <text evidence="2">Belongs to the transposase 11 family.</text>
</comment>
<gene>
    <name evidence="8" type="ORF">V6U78_12665</name>
</gene>
<protein>
    <submittedName>
        <fullName evidence="8">IS5 family transposase</fullName>
    </submittedName>
</protein>
<feature type="domain" description="Transposase IS4-like" evidence="6">
    <location>
        <begin position="85"/>
        <end position="255"/>
    </location>
</feature>
<dbReference type="RefSeq" id="WP_405341572.1">
    <property type="nucleotide sequence ID" value="NZ_JBANFI010000029.1"/>
</dbReference>
<evidence type="ECO:0000259" key="7">
    <source>
        <dbReference type="Pfam" id="PF05598"/>
    </source>
</evidence>
<dbReference type="Proteomes" id="UP001621714">
    <property type="component" value="Unassembled WGS sequence"/>
</dbReference>
<dbReference type="InterPro" id="IPR008490">
    <property type="entry name" value="Transposase_InsH_N"/>
</dbReference>
<feature type="domain" description="Transposase InsH N-terminal" evidence="7">
    <location>
        <begin position="1"/>
        <end position="57"/>
    </location>
</feature>
<evidence type="ECO:0000313" key="8">
    <source>
        <dbReference type="EMBL" id="MFK7161886.1"/>
    </source>
</evidence>
<feature type="non-terminal residue" evidence="8">
    <location>
        <position position="1"/>
    </location>
</feature>
<reference evidence="8 9" key="1">
    <citation type="submission" date="2024-02" db="EMBL/GenBank/DDBJ databases">
        <title>Marinospirillum sp. MEB 164 isolated from Lonar lake sediment.</title>
        <authorList>
            <person name="Joshi A."/>
            <person name="Thite S."/>
        </authorList>
    </citation>
    <scope>NUCLEOTIDE SEQUENCE [LARGE SCALE GENOMIC DNA]</scope>
    <source>
        <strain evidence="8 9">MEB164</strain>
    </source>
</reference>
<evidence type="ECO:0000313" key="9">
    <source>
        <dbReference type="Proteomes" id="UP001621714"/>
    </source>
</evidence>
<accession>A0ABW8Q0Z5</accession>
<dbReference type="Pfam" id="PF05598">
    <property type="entry name" value="DUF772"/>
    <property type="match status" value="1"/>
</dbReference>
<organism evidence="8 9">
    <name type="scientific">Marinospirillum alkalitolerans</name>
    <dbReference type="NCBI Taxonomy" id="3123374"/>
    <lineage>
        <taxon>Bacteria</taxon>
        <taxon>Pseudomonadati</taxon>
        <taxon>Pseudomonadota</taxon>
        <taxon>Gammaproteobacteria</taxon>
        <taxon>Oceanospirillales</taxon>
        <taxon>Oceanospirillaceae</taxon>
        <taxon>Marinospirillum</taxon>
    </lineage>
</organism>
<evidence type="ECO:0000259" key="6">
    <source>
        <dbReference type="Pfam" id="PF01609"/>
    </source>
</evidence>
<dbReference type="InterPro" id="IPR047959">
    <property type="entry name" value="Transpos_IS5"/>
</dbReference>
<keyword evidence="9" id="KW-1185">Reference proteome</keyword>
<keyword evidence="4" id="KW-0238">DNA-binding</keyword>
<dbReference type="PANTHER" id="PTHR35604:SF2">
    <property type="entry name" value="TRANSPOSASE INSH FOR INSERTION SEQUENCE ELEMENT IS5A-RELATED"/>
    <property type="match status" value="1"/>
</dbReference>
<dbReference type="Pfam" id="PF01609">
    <property type="entry name" value="DDE_Tnp_1"/>
    <property type="match status" value="1"/>
</dbReference>
<evidence type="ECO:0000256" key="2">
    <source>
        <dbReference type="ARBA" id="ARBA00010075"/>
    </source>
</evidence>
<evidence type="ECO:0000256" key="3">
    <source>
        <dbReference type="ARBA" id="ARBA00022578"/>
    </source>
</evidence>
<evidence type="ECO:0000256" key="1">
    <source>
        <dbReference type="ARBA" id="ARBA00003544"/>
    </source>
</evidence>
<dbReference type="NCBIfam" id="NF033581">
    <property type="entry name" value="transpos_IS5_4"/>
    <property type="match status" value="1"/>
</dbReference>
<keyword evidence="3" id="KW-0815">Transposition</keyword>
<comment type="caution">
    <text evidence="8">The sequence shown here is derived from an EMBL/GenBank/DDBJ whole genome shotgun (WGS) entry which is preliminary data.</text>
</comment>
<name>A0ABW8Q0Z5_9GAMM</name>